<proteinExistence type="predicted"/>
<keyword evidence="2" id="KW-1185">Reference proteome</keyword>
<gene>
    <name evidence="1" type="ORF">Q8A64_04050</name>
</gene>
<sequence length="75" mass="7929">MAIAYGSSSTTLEVSTVILPEPPPVLAQTLNAKKEVIAVYQMHPADALKNASVISTMEEAKGDGGRIKIISLTFN</sequence>
<dbReference type="EMBL" id="JAUYVH010000002">
    <property type="protein sequence ID" value="MDQ9169579.1"/>
    <property type="molecule type" value="Genomic_DNA"/>
</dbReference>
<protein>
    <submittedName>
        <fullName evidence="1">Uncharacterized protein</fullName>
    </submittedName>
</protein>
<name>A0ABU1BN98_9BURK</name>
<organism evidence="1 2">
    <name type="scientific">Keguizhuia sedimenti</name>
    <dbReference type="NCBI Taxonomy" id="3064264"/>
    <lineage>
        <taxon>Bacteria</taxon>
        <taxon>Pseudomonadati</taxon>
        <taxon>Pseudomonadota</taxon>
        <taxon>Betaproteobacteria</taxon>
        <taxon>Burkholderiales</taxon>
        <taxon>Oxalobacteraceae</taxon>
        <taxon>Keguizhuia</taxon>
    </lineage>
</organism>
<evidence type="ECO:0000313" key="2">
    <source>
        <dbReference type="Proteomes" id="UP001225596"/>
    </source>
</evidence>
<dbReference type="Proteomes" id="UP001225596">
    <property type="component" value="Unassembled WGS sequence"/>
</dbReference>
<accession>A0ABU1BN98</accession>
<reference evidence="1 2" key="1">
    <citation type="submission" date="2023-08" db="EMBL/GenBank/DDBJ databases">
        <title>Oxalobacteraceae gen .nov., isolated from river sludge outside the plant.</title>
        <authorList>
            <person name="Zhao S.Y."/>
        </authorList>
    </citation>
    <scope>NUCLEOTIDE SEQUENCE [LARGE SCALE GENOMIC DNA]</scope>
    <source>
        <strain evidence="1 2">R-40</strain>
    </source>
</reference>
<evidence type="ECO:0000313" key="1">
    <source>
        <dbReference type="EMBL" id="MDQ9169579.1"/>
    </source>
</evidence>
<comment type="caution">
    <text evidence="1">The sequence shown here is derived from an EMBL/GenBank/DDBJ whole genome shotgun (WGS) entry which is preliminary data.</text>
</comment>
<dbReference type="RefSeq" id="WP_338435517.1">
    <property type="nucleotide sequence ID" value="NZ_JAUYVH010000002.1"/>
</dbReference>